<evidence type="ECO:0000313" key="1">
    <source>
        <dbReference type="EMBL" id="GFU11002.1"/>
    </source>
</evidence>
<keyword evidence="2" id="KW-1185">Reference proteome</keyword>
<sequence length="138" mass="16397">PTSRPNYLNEFYITIREEESVYPTTVPRIFLSVHSPFEPVYPFEEGEFLELGHMYILNIRMEEVHLLESPYQTNCADYEELWEKNNKTGPRSQEMCKDWCLRNYFKPCLDCEDGLKMVEMPTRLCGFGRFFSVRGENS</sequence>
<name>A0A8X6UAU2_NEPPI</name>
<dbReference type="Proteomes" id="UP000887013">
    <property type="component" value="Unassembled WGS sequence"/>
</dbReference>
<dbReference type="AlphaFoldDB" id="A0A8X6UAU2"/>
<organism evidence="1 2">
    <name type="scientific">Nephila pilipes</name>
    <name type="common">Giant wood spider</name>
    <name type="synonym">Nephila maculata</name>
    <dbReference type="NCBI Taxonomy" id="299642"/>
    <lineage>
        <taxon>Eukaryota</taxon>
        <taxon>Metazoa</taxon>
        <taxon>Ecdysozoa</taxon>
        <taxon>Arthropoda</taxon>
        <taxon>Chelicerata</taxon>
        <taxon>Arachnida</taxon>
        <taxon>Araneae</taxon>
        <taxon>Araneomorphae</taxon>
        <taxon>Entelegynae</taxon>
        <taxon>Araneoidea</taxon>
        <taxon>Nephilidae</taxon>
        <taxon>Nephila</taxon>
    </lineage>
</organism>
<protein>
    <submittedName>
        <fullName evidence="1">Uncharacterized protein</fullName>
    </submittedName>
</protein>
<dbReference type="EMBL" id="BMAW01078440">
    <property type="protein sequence ID" value="GFU11002.1"/>
    <property type="molecule type" value="Genomic_DNA"/>
</dbReference>
<proteinExistence type="predicted"/>
<gene>
    <name evidence="1" type="primary">NCL1_27634</name>
    <name evidence="1" type="ORF">NPIL_81841</name>
</gene>
<comment type="caution">
    <text evidence="1">The sequence shown here is derived from an EMBL/GenBank/DDBJ whole genome shotgun (WGS) entry which is preliminary data.</text>
</comment>
<feature type="non-terminal residue" evidence="1">
    <location>
        <position position="138"/>
    </location>
</feature>
<reference evidence="1" key="1">
    <citation type="submission" date="2020-08" db="EMBL/GenBank/DDBJ databases">
        <title>Multicomponent nature underlies the extraordinary mechanical properties of spider dragline silk.</title>
        <authorList>
            <person name="Kono N."/>
            <person name="Nakamura H."/>
            <person name="Mori M."/>
            <person name="Yoshida Y."/>
            <person name="Ohtoshi R."/>
            <person name="Malay A.D."/>
            <person name="Moran D.A.P."/>
            <person name="Tomita M."/>
            <person name="Numata K."/>
            <person name="Arakawa K."/>
        </authorList>
    </citation>
    <scope>NUCLEOTIDE SEQUENCE</scope>
</reference>
<accession>A0A8X6UAU2</accession>
<evidence type="ECO:0000313" key="2">
    <source>
        <dbReference type="Proteomes" id="UP000887013"/>
    </source>
</evidence>
<dbReference type="OrthoDB" id="6436547at2759"/>